<accession>A0A5B7J5Z3</accession>
<reference evidence="1 2" key="1">
    <citation type="submission" date="2019-05" db="EMBL/GenBank/DDBJ databases">
        <title>Another draft genome of Portunus trituberculatus and its Hox gene families provides insights of decapod evolution.</title>
        <authorList>
            <person name="Jeong J.-H."/>
            <person name="Song I."/>
            <person name="Kim S."/>
            <person name="Choi T."/>
            <person name="Kim D."/>
            <person name="Ryu S."/>
            <person name="Kim W."/>
        </authorList>
    </citation>
    <scope>NUCLEOTIDE SEQUENCE [LARGE SCALE GENOMIC DNA]</scope>
    <source>
        <tissue evidence="1">Muscle</tissue>
    </source>
</reference>
<comment type="caution">
    <text evidence="1">The sequence shown here is derived from an EMBL/GenBank/DDBJ whole genome shotgun (WGS) entry which is preliminary data.</text>
</comment>
<gene>
    <name evidence="1" type="ORF">E2C01_086648</name>
</gene>
<dbReference type="AlphaFoldDB" id="A0A5B7J5Z3"/>
<sequence length="64" mass="7209">MSPPPPPHSLHLRHHTFTSPTTSPHFCLDMISLPVTCTFANRSTFSMDVILTTNEVMRKDATTR</sequence>
<dbReference type="Proteomes" id="UP000324222">
    <property type="component" value="Unassembled WGS sequence"/>
</dbReference>
<keyword evidence="2" id="KW-1185">Reference proteome</keyword>
<dbReference type="EMBL" id="VSRR010088332">
    <property type="protein sequence ID" value="MPC91602.1"/>
    <property type="molecule type" value="Genomic_DNA"/>
</dbReference>
<organism evidence="1 2">
    <name type="scientific">Portunus trituberculatus</name>
    <name type="common">Swimming crab</name>
    <name type="synonym">Neptunus trituberculatus</name>
    <dbReference type="NCBI Taxonomy" id="210409"/>
    <lineage>
        <taxon>Eukaryota</taxon>
        <taxon>Metazoa</taxon>
        <taxon>Ecdysozoa</taxon>
        <taxon>Arthropoda</taxon>
        <taxon>Crustacea</taxon>
        <taxon>Multicrustacea</taxon>
        <taxon>Malacostraca</taxon>
        <taxon>Eumalacostraca</taxon>
        <taxon>Eucarida</taxon>
        <taxon>Decapoda</taxon>
        <taxon>Pleocyemata</taxon>
        <taxon>Brachyura</taxon>
        <taxon>Eubrachyura</taxon>
        <taxon>Portunoidea</taxon>
        <taxon>Portunidae</taxon>
        <taxon>Portuninae</taxon>
        <taxon>Portunus</taxon>
    </lineage>
</organism>
<protein>
    <submittedName>
        <fullName evidence="1">Uncharacterized protein</fullName>
    </submittedName>
</protein>
<proteinExistence type="predicted"/>
<evidence type="ECO:0000313" key="2">
    <source>
        <dbReference type="Proteomes" id="UP000324222"/>
    </source>
</evidence>
<name>A0A5B7J5Z3_PORTR</name>
<evidence type="ECO:0000313" key="1">
    <source>
        <dbReference type="EMBL" id="MPC91602.1"/>
    </source>
</evidence>